<comment type="caution">
    <text evidence="2">The sequence shown here is derived from an EMBL/GenBank/DDBJ whole genome shotgun (WGS) entry which is preliminary data.</text>
</comment>
<keyword evidence="3" id="KW-1185">Reference proteome</keyword>
<dbReference type="RefSeq" id="WP_380053032.1">
    <property type="nucleotide sequence ID" value="NZ_JBHLTC010000036.1"/>
</dbReference>
<gene>
    <name evidence="2" type="ORF">ACFFGN_27405</name>
</gene>
<sequence>MHPNSAVPAKGVLEIGGSHVTAARVHPADWAVEIVQRTTLDPHAPADVLVADLAAAGQAVLSEGLTLAMPGPFDYEAGVAWYRGVEKFDALYGVDLRARLATALDLPGTALRFVNDAEAFAVGEWTAGTTQGRSSCVGVTLGTGVGSAFLRDGKAVRTGSDVPPNGELFRVVPPIEDKMSHRAIVGAYTRATQGTASEPKAGESFGVREIADRARAGEAEAIHVLDGAFTALAEALAPWARAFGVEAVVLGGSISGAFDLARPAFESALGLGVPVTVTADTETSALIGAAAR</sequence>
<dbReference type="PANTHER" id="PTHR18964">
    <property type="entry name" value="ROK (REPRESSOR, ORF, KINASE) FAMILY"/>
    <property type="match status" value="1"/>
</dbReference>
<dbReference type="Proteomes" id="UP001589890">
    <property type="component" value="Unassembled WGS sequence"/>
</dbReference>
<evidence type="ECO:0000256" key="1">
    <source>
        <dbReference type="ARBA" id="ARBA00006479"/>
    </source>
</evidence>
<dbReference type="CDD" id="cd23763">
    <property type="entry name" value="ASKHA_ATPase_ROK"/>
    <property type="match status" value="1"/>
</dbReference>
<protein>
    <submittedName>
        <fullName evidence="2">ROK family protein</fullName>
    </submittedName>
</protein>
<reference evidence="2 3" key="1">
    <citation type="submission" date="2024-09" db="EMBL/GenBank/DDBJ databases">
        <authorList>
            <person name="Sun Q."/>
            <person name="Mori K."/>
        </authorList>
    </citation>
    <scope>NUCLEOTIDE SEQUENCE [LARGE SCALE GENOMIC DNA]</scope>
    <source>
        <strain evidence="2 3">CGMCC 1.15906</strain>
    </source>
</reference>
<evidence type="ECO:0000313" key="3">
    <source>
        <dbReference type="Proteomes" id="UP001589890"/>
    </source>
</evidence>
<organism evidence="2 3">
    <name type="scientific">Kribbella deserti</name>
    <dbReference type="NCBI Taxonomy" id="1926257"/>
    <lineage>
        <taxon>Bacteria</taxon>
        <taxon>Bacillati</taxon>
        <taxon>Actinomycetota</taxon>
        <taxon>Actinomycetes</taxon>
        <taxon>Propionibacteriales</taxon>
        <taxon>Kribbellaceae</taxon>
        <taxon>Kribbella</taxon>
    </lineage>
</organism>
<comment type="similarity">
    <text evidence="1">Belongs to the ROK (NagC/XylR) family.</text>
</comment>
<evidence type="ECO:0000313" key="2">
    <source>
        <dbReference type="EMBL" id="MFC0627832.1"/>
    </source>
</evidence>
<dbReference type="Pfam" id="PF00480">
    <property type="entry name" value="ROK"/>
    <property type="match status" value="1"/>
</dbReference>
<dbReference type="InterPro" id="IPR000600">
    <property type="entry name" value="ROK"/>
</dbReference>
<accession>A0ABV6QW59</accession>
<dbReference type="Gene3D" id="3.30.420.40">
    <property type="match status" value="2"/>
</dbReference>
<dbReference type="InterPro" id="IPR043129">
    <property type="entry name" value="ATPase_NBD"/>
</dbReference>
<dbReference type="PANTHER" id="PTHR18964:SF169">
    <property type="entry name" value="N-ACETYLMANNOSAMINE KINASE"/>
    <property type="match status" value="1"/>
</dbReference>
<proteinExistence type="inferred from homology"/>
<dbReference type="SUPFAM" id="SSF53067">
    <property type="entry name" value="Actin-like ATPase domain"/>
    <property type="match status" value="1"/>
</dbReference>
<name>A0ABV6QW59_9ACTN</name>
<dbReference type="EMBL" id="JBHLTC010000036">
    <property type="protein sequence ID" value="MFC0627832.1"/>
    <property type="molecule type" value="Genomic_DNA"/>
</dbReference>